<name>A0A7S3EKP6_9RHOD</name>
<gene>
    <name evidence="2" type="ORF">RMAR00112_LOCUS29020</name>
</gene>
<dbReference type="CDD" id="cd03190">
    <property type="entry name" value="GST_C_Omega_like"/>
    <property type="match status" value="1"/>
</dbReference>
<proteinExistence type="predicted"/>
<dbReference type="Pfam" id="PF13410">
    <property type="entry name" value="GST_C_2"/>
    <property type="match status" value="1"/>
</dbReference>
<accession>A0A7S3EKP6</accession>
<feature type="domain" description="GST C-terminal" evidence="1">
    <location>
        <begin position="198"/>
        <end position="334"/>
    </location>
</feature>
<dbReference type="GO" id="GO:0004364">
    <property type="term" value="F:glutathione transferase activity"/>
    <property type="evidence" value="ECO:0007669"/>
    <property type="project" value="InterPro"/>
</dbReference>
<dbReference type="InterPro" id="IPR036249">
    <property type="entry name" value="Thioredoxin-like_sf"/>
</dbReference>
<dbReference type="PANTHER" id="PTHR32419:SF6">
    <property type="entry name" value="GLUTATHIONE S-TRANSFERASE OMEGA-LIKE 1-RELATED"/>
    <property type="match status" value="1"/>
</dbReference>
<dbReference type="Pfam" id="PF13409">
    <property type="entry name" value="GST_N_2"/>
    <property type="match status" value="1"/>
</dbReference>
<dbReference type="SUPFAM" id="SSF52833">
    <property type="entry name" value="Thioredoxin-like"/>
    <property type="match status" value="1"/>
</dbReference>
<dbReference type="InterPro" id="IPR016639">
    <property type="entry name" value="GST_Omega/GSH"/>
</dbReference>
<dbReference type="AlphaFoldDB" id="A0A7S3EKP6"/>
<dbReference type="GO" id="GO:0005737">
    <property type="term" value="C:cytoplasm"/>
    <property type="evidence" value="ECO:0007669"/>
    <property type="project" value="TreeGrafter"/>
</dbReference>
<dbReference type="InterPro" id="IPR047047">
    <property type="entry name" value="GST_Omega-like_C"/>
</dbReference>
<sequence length="368" mass="40444">MAFAALGTGRCSSVAPGGVRSRTTVVCSTKKGAGSGFRILELGIPFGSLVKAARFGWSTAWLVMMNELAPSGPDGEYTRPQASRLRKDSVTRFPAEEGRYTLYAGVACPWCHRVLLAIELFGLQDAIKIEWLVPGDGGLWELETPKNGMKTMKEVYLTGDPGYRGRYTAPALLETSTGLVVCNESIDLVRMISEEFAGVDETHEAKTVAERIHSDINNGVYKCGFAKTQQAYSKSVSTLNTAMREVDELLSKQRYLSGRDKPGIADILLFPTVYRYENVYSPLFRCHSRNIPLDFPNIFEWACDMYQIEGVARVSDIATTEKNYFENLFPLNPSGIIPIGPSMDFAKKTGRATNPALQSTSSTEASPV</sequence>
<dbReference type="InterPro" id="IPR010987">
    <property type="entry name" value="Glutathione-S-Trfase_C-like"/>
</dbReference>
<dbReference type="PANTHER" id="PTHR32419">
    <property type="entry name" value="GLUTATHIONYL-HYDROQUINONE REDUCTASE"/>
    <property type="match status" value="1"/>
</dbReference>
<dbReference type="Gene3D" id="1.20.1050.10">
    <property type="match status" value="1"/>
</dbReference>
<organism evidence="2">
    <name type="scientific">Rhodosorus marinus</name>
    <dbReference type="NCBI Taxonomy" id="101924"/>
    <lineage>
        <taxon>Eukaryota</taxon>
        <taxon>Rhodophyta</taxon>
        <taxon>Stylonematophyceae</taxon>
        <taxon>Stylonematales</taxon>
        <taxon>Stylonemataceae</taxon>
        <taxon>Rhodosorus</taxon>
    </lineage>
</organism>
<protein>
    <recommendedName>
        <fullName evidence="1">GST C-terminal domain-containing protein</fullName>
    </recommendedName>
</protein>
<reference evidence="2" key="1">
    <citation type="submission" date="2021-01" db="EMBL/GenBank/DDBJ databases">
        <authorList>
            <person name="Corre E."/>
            <person name="Pelletier E."/>
            <person name="Niang G."/>
            <person name="Scheremetjew M."/>
            <person name="Finn R."/>
            <person name="Kale V."/>
            <person name="Holt S."/>
            <person name="Cochrane G."/>
            <person name="Meng A."/>
            <person name="Brown T."/>
            <person name="Cohen L."/>
        </authorList>
    </citation>
    <scope>NUCLEOTIDE SEQUENCE</scope>
    <source>
        <strain evidence="2">CCMP 769</strain>
    </source>
</reference>
<evidence type="ECO:0000259" key="1">
    <source>
        <dbReference type="PROSITE" id="PS50405"/>
    </source>
</evidence>
<dbReference type="PROSITE" id="PS50405">
    <property type="entry name" value="GST_CTER"/>
    <property type="match status" value="1"/>
</dbReference>
<dbReference type="SUPFAM" id="SSF47616">
    <property type="entry name" value="GST C-terminal domain-like"/>
    <property type="match status" value="1"/>
</dbReference>
<dbReference type="Gene3D" id="3.40.30.10">
    <property type="entry name" value="Glutaredoxin"/>
    <property type="match status" value="1"/>
</dbReference>
<dbReference type="EMBL" id="HBHW01037744">
    <property type="protein sequence ID" value="CAE0060954.1"/>
    <property type="molecule type" value="Transcribed_RNA"/>
</dbReference>
<dbReference type="InterPro" id="IPR036282">
    <property type="entry name" value="Glutathione-S-Trfase_C_sf"/>
</dbReference>
<dbReference type="InterPro" id="IPR004045">
    <property type="entry name" value="Glutathione_S-Trfase_N"/>
</dbReference>
<evidence type="ECO:0000313" key="2">
    <source>
        <dbReference type="EMBL" id="CAE0060954.1"/>
    </source>
</evidence>